<dbReference type="RefSeq" id="WP_093003959.1">
    <property type="nucleotide sequence ID" value="NZ_FNZZ01000002.1"/>
</dbReference>
<feature type="transmembrane region" description="Helical" evidence="1">
    <location>
        <begin position="15"/>
        <end position="33"/>
    </location>
</feature>
<dbReference type="EMBL" id="FNZZ01000002">
    <property type="protein sequence ID" value="SEK85845.1"/>
    <property type="molecule type" value="Genomic_DNA"/>
</dbReference>
<protein>
    <submittedName>
        <fullName evidence="2">Uncharacterized protein</fullName>
    </submittedName>
</protein>
<gene>
    <name evidence="2" type="ORF">SAMN05216382_0984</name>
</gene>
<dbReference type="Proteomes" id="UP000199214">
    <property type="component" value="Unassembled WGS sequence"/>
</dbReference>
<evidence type="ECO:0000313" key="3">
    <source>
        <dbReference type="Proteomes" id="UP000199214"/>
    </source>
</evidence>
<feature type="transmembrane region" description="Helical" evidence="1">
    <location>
        <begin position="54"/>
        <end position="71"/>
    </location>
</feature>
<keyword evidence="1" id="KW-0812">Transmembrane</keyword>
<evidence type="ECO:0000256" key="1">
    <source>
        <dbReference type="SAM" id="Phobius"/>
    </source>
</evidence>
<sequence>MDATQVLSDASDVQVGAGIVAILALLLVLFAAWRERRRARRVDPDAVGLLDWRGVQMLALILLAVALLLVAKG</sequence>
<keyword evidence="3" id="KW-1185">Reference proteome</keyword>
<proteinExistence type="predicted"/>
<reference evidence="3" key="1">
    <citation type="submission" date="2016-10" db="EMBL/GenBank/DDBJ databases">
        <authorList>
            <person name="Varghese N."/>
            <person name="Submissions S."/>
        </authorList>
    </citation>
    <scope>NUCLEOTIDE SEQUENCE [LARGE SCALE GENOMIC DNA]</scope>
    <source>
        <strain evidence="3">JS21-1</strain>
    </source>
</reference>
<name>A0A1H7KIM5_9SPHN</name>
<dbReference type="AlphaFoldDB" id="A0A1H7KIM5"/>
<evidence type="ECO:0000313" key="2">
    <source>
        <dbReference type="EMBL" id="SEK85845.1"/>
    </source>
</evidence>
<organism evidence="2 3">
    <name type="scientific">Sphingomonas palmae</name>
    <dbReference type="NCBI Taxonomy" id="1855283"/>
    <lineage>
        <taxon>Bacteria</taxon>
        <taxon>Pseudomonadati</taxon>
        <taxon>Pseudomonadota</taxon>
        <taxon>Alphaproteobacteria</taxon>
        <taxon>Sphingomonadales</taxon>
        <taxon>Sphingomonadaceae</taxon>
        <taxon>Sphingomonas</taxon>
    </lineage>
</organism>
<accession>A0A1H7KIM5</accession>
<keyword evidence="1" id="KW-1133">Transmembrane helix</keyword>
<keyword evidence="1" id="KW-0472">Membrane</keyword>